<keyword evidence="2" id="KW-0175">Coiled coil</keyword>
<dbReference type="GO" id="GO:0016791">
    <property type="term" value="F:phosphatase activity"/>
    <property type="evidence" value="ECO:0007669"/>
    <property type="project" value="TreeGrafter"/>
</dbReference>
<protein>
    <recommendedName>
        <fullName evidence="5">PPM-type phosphatase domain-containing protein</fullName>
    </recommendedName>
</protein>
<keyword evidence="4" id="KW-0732">Signal</keyword>
<dbReference type="PANTHER" id="PTHR43156:SF9">
    <property type="entry name" value="HAMP DOMAIN-CONTAINING PROTEIN"/>
    <property type="match status" value="1"/>
</dbReference>
<reference evidence="6 7" key="1">
    <citation type="journal article" date="2012" name="Int. J. Syst. Evol. Microbiol.">
        <title>Flammeovirga pacifica sp. nov., isolated from deep-sea sediment.</title>
        <authorList>
            <person name="Xu H."/>
            <person name="Fu Y."/>
            <person name="Yang N."/>
            <person name="Ding Z."/>
            <person name="Lai Q."/>
            <person name="Zeng R."/>
        </authorList>
    </citation>
    <scope>NUCLEOTIDE SEQUENCE [LARGE SCALE GENOMIC DNA]</scope>
    <source>
        <strain evidence="7">DSM 24597 / LMG 26175 / WPAGA1</strain>
    </source>
</reference>
<gene>
    <name evidence="6" type="ORF">NH26_22505</name>
</gene>
<feature type="transmembrane region" description="Helical" evidence="3">
    <location>
        <begin position="340"/>
        <end position="361"/>
    </location>
</feature>
<dbReference type="InterPro" id="IPR052016">
    <property type="entry name" value="Bact_Sigma-Reg"/>
</dbReference>
<feature type="chain" id="PRO_5012322839" description="PPM-type phosphatase domain-containing protein" evidence="4">
    <location>
        <begin position="23"/>
        <end position="651"/>
    </location>
</feature>
<dbReference type="PANTHER" id="PTHR43156">
    <property type="entry name" value="STAGE II SPORULATION PROTEIN E-RELATED"/>
    <property type="match status" value="1"/>
</dbReference>
<evidence type="ECO:0000256" key="4">
    <source>
        <dbReference type="SAM" id="SignalP"/>
    </source>
</evidence>
<dbReference type="AlphaFoldDB" id="A0A1S1YTL1"/>
<evidence type="ECO:0000256" key="3">
    <source>
        <dbReference type="SAM" id="Phobius"/>
    </source>
</evidence>
<evidence type="ECO:0000313" key="6">
    <source>
        <dbReference type="EMBL" id="OHX64367.1"/>
    </source>
</evidence>
<evidence type="ECO:0000313" key="7">
    <source>
        <dbReference type="Proteomes" id="UP000179797"/>
    </source>
</evidence>
<dbReference type="SMART" id="SM00028">
    <property type="entry name" value="TPR"/>
    <property type="match status" value="3"/>
</dbReference>
<feature type="coiled-coil region" evidence="2">
    <location>
        <begin position="247"/>
        <end position="337"/>
    </location>
</feature>
<dbReference type="STRING" id="915059.NH26_22505"/>
<keyword evidence="3" id="KW-1133">Transmembrane helix</keyword>
<feature type="domain" description="PPM-type phosphatase" evidence="5">
    <location>
        <begin position="451"/>
        <end position="647"/>
    </location>
</feature>
<dbReference type="InterPro" id="IPR019734">
    <property type="entry name" value="TPR_rpt"/>
</dbReference>
<organism evidence="6 7">
    <name type="scientific">Flammeovirga pacifica</name>
    <dbReference type="NCBI Taxonomy" id="915059"/>
    <lineage>
        <taxon>Bacteria</taxon>
        <taxon>Pseudomonadati</taxon>
        <taxon>Bacteroidota</taxon>
        <taxon>Cytophagia</taxon>
        <taxon>Cytophagales</taxon>
        <taxon>Flammeovirgaceae</taxon>
        <taxon>Flammeovirga</taxon>
    </lineage>
</organism>
<dbReference type="Pfam" id="PF07228">
    <property type="entry name" value="SpoIIE"/>
    <property type="match status" value="1"/>
</dbReference>
<proteinExistence type="predicted"/>
<dbReference type="Pfam" id="PF13181">
    <property type="entry name" value="TPR_8"/>
    <property type="match status" value="1"/>
</dbReference>
<keyword evidence="7" id="KW-1185">Reference proteome</keyword>
<name>A0A1S1YTL1_FLAPC</name>
<comment type="caution">
    <text evidence="6">The sequence shown here is derived from an EMBL/GenBank/DDBJ whole genome shotgun (WGS) entry which is preliminary data.</text>
</comment>
<keyword evidence="3" id="KW-0812">Transmembrane</keyword>
<evidence type="ECO:0000256" key="2">
    <source>
        <dbReference type="SAM" id="Coils"/>
    </source>
</evidence>
<dbReference type="Gene3D" id="1.25.40.10">
    <property type="entry name" value="Tetratricopeptide repeat domain"/>
    <property type="match status" value="1"/>
</dbReference>
<dbReference type="SUPFAM" id="SSF48452">
    <property type="entry name" value="TPR-like"/>
    <property type="match status" value="1"/>
</dbReference>
<accession>A0A1S1YTL1</accession>
<dbReference type="InterPro" id="IPR036457">
    <property type="entry name" value="PPM-type-like_dom_sf"/>
</dbReference>
<keyword evidence="3" id="KW-0472">Membrane</keyword>
<feature type="signal peptide" evidence="4">
    <location>
        <begin position="1"/>
        <end position="22"/>
    </location>
</feature>
<dbReference type="Proteomes" id="UP000179797">
    <property type="component" value="Unassembled WGS sequence"/>
</dbReference>
<sequence length="651" mass="75492">MRGKNILVLLILLHTFYHLSSAQTSLSDEMIQTVLNLEKRPLKSQVDSLGENIPKISISKSYADRIVLLESKSQEFEKRKRYEEATRGINEIATIYWEHFYFSEARAYFHQSIRLNNKIGNHNGIGKLNNNIGMICFDYSDYELALEYFNITLDQRKKDVKQKDPLLSSLTNVALTLNKLKRYNEAIVELKSAERVAHEMNEPERIRTIYGMLSETYDKAGDSKNAQKYFELYRTFHELILKQKEVKIEQSIRESELEKKLLQLEKENKELQLVKTQQELLKTENQLAESDSTNLHLTKVATKKELQILTLQQEKEIQRLELKEQDYLHESEQKETRTKLNALFVFIIFLIVIAILIYRSYFIKQRANKKLAIQQKKILHQKNLLETQNENITQSIAYAAYIQKAVLEEVSELNNYVNDSFILFEPRDLVSGDFYWFKEIKTTSDNGQSSNKTIITAADCTGHGVPGAIMSMIGVKLMDQVVLEEHITQPNQVLEKLHTGIVESLHQEATNIHDGMDLAFISIDHQNNTFEFAGAKNPLIYIADNELYQIKGDKKSIGDQLHNQYIEYTNHKIEISTPTWLYIFSDGFNDQFGGEKGGKFMIKRLKKILLENHQKSGKEQYEILKKTLSEWMGEEDQVDDILVMGIKILPA</sequence>
<evidence type="ECO:0000256" key="1">
    <source>
        <dbReference type="ARBA" id="ARBA00022801"/>
    </source>
</evidence>
<dbReference type="Gene3D" id="3.60.40.10">
    <property type="entry name" value="PPM-type phosphatase domain"/>
    <property type="match status" value="1"/>
</dbReference>
<dbReference type="InterPro" id="IPR001932">
    <property type="entry name" value="PPM-type_phosphatase-like_dom"/>
</dbReference>
<dbReference type="InterPro" id="IPR011990">
    <property type="entry name" value="TPR-like_helical_dom_sf"/>
</dbReference>
<keyword evidence="1" id="KW-0378">Hydrolase</keyword>
<dbReference type="EMBL" id="JRYR02000002">
    <property type="protein sequence ID" value="OHX64367.1"/>
    <property type="molecule type" value="Genomic_DNA"/>
</dbReference>
<evidence type="ECO:0000259" key="5">
    <source>
        <dbReference type="Pfam" id="PF07228"/>
    </source>
</evidence>